<feature type="compositionally biased region" description="Polar residues" evidence="7">
    <location>
        <begin position="1"/>
        <end position="12"/>
    </location>
</feature>
<keyword evidence="10" id="KW-1185">Reference proteome</keyword>
<dbReference type="CDD" id="cd00067">
    <property type="entry name" value="GAL4"/>
    <property type="match status" value="1"/>
</dbReference>
<keyword evidence="4" id="KW-0238">DNA-binding</keyword>
<dbReference type="InterPro" id="IPR036864">
    <property type="entry name" value="Zn2-C6_fun-type_DNA-bd_sf"/>
</dbReference>
<feature type="region of interest" description="Disordered" evidence="7">
    <location>
        <begin position="1"/>
        <end position="50"/>
    </location>
</feature>
<dbReference type="SUPFAM" id="SSF57701">
    <property type="entry name" value="Zn2/Cys6 DNA-binding domain"/>
    <property type="match status" value="1"/>
</dbReference>
<evidence type="ECO:0000256" key="1">
    <source>
        <dbReference type="ARBA" id="ARBA00004123"/>
    </source>
</evidence>
<feature type="region of interest" description="Disordered" evidence="7">
    <location>
        <begin position="787"/>
        <end position="813"/>
    </location>
</feature>
<evidence type="ECO:0000256" key="6">
    <source>
        <dbReference type="ARBA" id="ARBA00023242"/>
    </source>
</evidence>
<dbReference type="PANTHER" id="PTHR31845:SF17">
    <property type="entry name" value="ZN(II)2CYS6 TRANSCRIPTION FACTOR (EUROFUNG)"/>
    <property type="match status" value="1"/>
</dbReference>
<dbReference type="PROSITE" id="PS50048">
    <property type="entry name" value="ZN2_CY6_FUNGAL_2"/>
    <property type="match status" value="1"/>
</dbReference>
<dbReference type="PROSITE" id="PS00463">
    <property type="entry name" value="ZN2_CY6_FUNGAL_1"/>
    <property type="match status" value="1"/>
</dbReference>
<feature type="region of interest" description="Disordered" evidence="7">
    <location>
        <begin position="249"/>
        <end position="273"/>
    </location>
</feature>
<evidence type="ECO:0000259" key="8">
    <source>
        <dbReference type="PROSITE" id="PS50048"/>
    </source>
</evidence>
<dbReference type="Gene3D" id="4.10.240.10">
    <property type="entry name" value="Zn(2)-C6 fungal-type DNA-binding domain"/>
    <property type="match status" value="1"/>
</dbReference>
<dbReference type="GO" id="GO:0006351">
    <property type="term" value="P:DNA-templated transcription"/>
    <property type="evidence" value="ECO:0007669"/>
    <property type="project" value="InterPro"/>
</dbReference>
<evidence type="ECO:0000256" key="4">
    <source>
        <dbReference type="ARBA" id="ARBA00023125"/>
    </source>
</evidence>
<name>A0A1B9IFG9_9TREE</name>
<keyword evidence="2" id="KW-0479">Metal-binding</keyword>
<dbReference type="Proteomes" id="UP000092583">
    <property type="component" value="Unassembled WGS sequence"/>
</dbReference>
<proteinExistence type="predicted"/>
<evidence type="ECO:0000256" key="3">
    <source>
        <dbReference type="ARBA" id="ARBA00023015"/>
    </source>
</evidence>
<keyword evidence="5" id="KW-0804">Transcription</keyword>
<organism evidence="9 10">
    <name type="scientific">Kwoniella mangroviensis CBS 10435</name>
    <dbReference type="NCBI Taxonomy" id="1331196"/>
    <lineage>
        <taxon>Eukaryota</taxon>
        <taxon>Fungi</taxon>
        <taxon>Dikarya</taxon>
        <taxon>Basidiomycota</taxon>
        <taxon>Agaricomycotina</taxon>
        <taxon>Tremellomycetes</taxon>
        <taxon>Tremellales</taxon>
        <taxon>Cryptococcaceae</taxon>
        <taxon>Kwoniella</taxon>
    </lineage>
</organism>
<sequence length="813" mass="89499">MSAYQTYPQQGGRNLPGAPSERSAASEDDGEEERDLPPSKGNGTAAPSNRACDYCHRMKMKCIGKENPPCNRCRQSKHPCTFDGPRKSKSSKVEDRLRLVEAQIGAMQGNLQELLQLQRGAAAVAAANTHPSTTNDFDANSPVHLGQRHHSSQTAHGPLGPPPWGAPPHHPHRSRAVPSPGPSDEDEPIDPLKSAYAAAPWANMLHLAEAARLKADSHIGGDDDQGFRPKVISPRYDVLDDVQRARKRPRTLSAVGDDAPSVHISLNERGPNGSPDPVDLGWCTLEKGRQLFDTFFERCGVYMPCFDPEYDTWDSLRKRSPFAITTIIAVVTKCEDAAGPPSELQLKSREHAEKMAMHSLFTPVSRIEIVQAMILLASWGETFWRPGGHAIRMAMDMGLHKSLAYLVEAGMGAGKTPEQVEADRLIVAGARVWLTLFKMEYEMSFAYGRPGLFCSEITIKDARDFLRHPLSLPTDARLVSSCESLMLRMPLHQPLALAPSNAAQPYPNMDGKLREANRAITDWYNYWDGYYARNGVPKDHFLRETLITGGAGSFLSSNSYVLHEIRSRRDVAFLSDERRQWLQEAGRKAQQLVTICLRGQQVSPVSNQSTDYNIVYAARFLIRMATLVPESCNLRQIGKDVEQVAIMLTKVPGFLFAHMLSDVVKKARRDQVLPPASRAPSRLPSPTRGLTALPMSDQNSWSSGLTPNTNFVSSLSGGPDVSINVNPTSDQGLSSHMDFLYAEQLFANTGNANTPSQFLLNPASGPTDQGFSLDAWFPFPPLDNDLSPLLATGTDSSAHPPPANANESRQTWW</sequence>
<feature type="domain" description="Zn(2)-C6 fungal-type" evidence="8">
    <location>
        <begin position="51"/>
        <end position="82"/>
    </location>
</feature>
<comment type="subcellular location">
    <subcellularLocation>
        <location evidence="1">Nucleus</location>
    </subcellularLocation>
</comment>
<dbReference type="GO" id="GO:0008270">
    <property type="term" value="F:zinc ion binding"/>
    <property type="evidence" value="ECO:0007669"/>
    <property type="project" value="InterPro"/>
</dbReference>
<keyword evidence="6" id="KW-0539">Nucleus</keyword>
<feature type="region of interest" description="Disordered" evidence="7">
    <location>
        <begin position="66"/>
        <end position="93"/>
    </location>
</feature>
<dbReference type="AlphaFoldDB" id="A0A1B9IFG9"/>
<dbReference type="GO" id="GO:0000981">
    <property type="term" value="F:DNA-binding transcription factor activity, RNA polymerase II-specific"/>
    <property type="evidence" value="ECO:0007669"/>
    <property type="project" value="InterPro"/>
</dbReference>
<dbReference type="InterPro" id="IPR001138">
    <property type="entry name" value="Zn2Cys6_DnaBD"/>
</dbReference>
<keyword evidence="3" id="KW-0805">Transcription regulation</keyword>
<gene>
    <name evidence="9" type="ORF">L486_08129</name>
</gene>
<dbReference type="SMART" id="SM00066">
    <property type="entry name" value="GAL4"/>
    <property type="match status" value="1"/>
</dbReference>
<dbReference type="Pfam" id="PF04082">
    <property type="entry name" value="Fungal_trans"/>
    <property type="match status" value="1"/>
</dbReference>
<evidence type="ECO:0000313" key="9">
    <source>
        <dbReference type="EMBL" id="OCF54217.1"/>
    </source>
</evidence>
<reference evidence="10" key="2">
    <citation type="submission" date="2013-12" db="EMBL/GenBank/DDBJ databases">
        <title>Evolution of pathogenesis and genome organization in the Tremellales.</title>
        <authorList>
            <person name="Cuomo C."/>
            <person name="Litvintseva A."/>
            <person name="Heitman J."/>
            <person name="Chen Y."/>
            <person name="Sun S."/>
            <person name="Springer D."/>
            <person name="Dromer F."/>
            <person name="Young S."/>
            <person name="Zeng Q."/>
            <person name="Chapman S."/>
            <person name="Gujja S."/>
            <person name="Saif S."/>
            <person name="Birren B."/>
        </authorList>
    </citation>
    <scope>NUCLEOTIDE SEQUENCE [LARGE SCALE GENOMIC DNA]</scope>
    <source>
        <strain evidence="10">CBS 10435</strain>
    </source>
</reference>
<dbReference type="EMBL" id="KV700092">
    <property type="protein sequence ID" value="OCF54217.1"/>
    <property type="molecule type" value="Genomic_DNA"/>
</dbReference>
<dbReference type="Pfam" id="PF00172">
    <property type="entry name" value="Zn_clus"/>
    <property type="match status" value="1"/>
</dbReference>
<evidence type="ECO:0000256" key="2">
    <source>
        <dbReference type="ARBA" id="ARBA00022723"/>
    </source>
</evidence>
<accession>A0A1B9IFG9</accession>
<dbReference type="PANTHER" id="PTHR31845">
    <property type="entry name" value="FINGER DOMAIN PROTEIN, PUTATIVE-RELATED"/>
    <property type="match status" value="1"/>
</dbReference>
<reference evidence="9 10" key="1">
    <citation type="submission" date="2013-07" db="EMBL/GenBank/DDBJ databases">
        <title>The Genome Sequence of Kwoniella mangroviensis CBS10435.</title>
        <authorList>
            <consortium name="The Broad Institute Genome Sequencing Platform"/>
            <person name="Cuomo C."/>
            <person name="Litvintseva A."/>
            <person name="Chen Y."/>
            <person name="Heitman J."/>
            <person name="Sun S."/>
            <person name="Springer D."/>
            <person name="Dromer F."/>
            <person name="Young S.K."/>
            <person name="Zeng Q."/>
            <person name="Gargeya S."/>
            <person name="Fitzgerald M."/>
            <person name="Abouelleil A."/>
            <person name="Alvarado L."/>
            <person name="Berlin A.M."/>
            <person name="Chapman S.B."/>
            <person name="Dewar J."/>
            <person name="Goldberg J."/>
            <person name="Griggs A."/>
            <person name="Gujja S."/>
            <person name="Hansen M."/>
            <person name="Howarth C."/>
            <person name="Imamovic A."/>
            <person name="Larimer J."/>
            <person name="McCowan C."/>
            <person name="Murphy C."/>
            <person name="Pearson M."/>
            <person name="Priest M."/>
            <person name="Roberts A."/>
            <person name="Saif S."/>
            <person name="Shea T."/>
            <person name="Sykes S."/>
            <person name="Wortman J."/>
            <person name="Nusbaum C."/>
            <person name="Birren B."/>
        </authorList>
    </citation>
    <scope>NUCLEOTIDE SEQUENCE [LARGE SCALE GENOMIC DNA]</scope>
    <source>
        <strain evidence="9 10">CBS 10435</strain>
    </source>
</reference>
<feature type="compositionally biased region" description="Pro residues" evidence="7">
    <location>
        <begin position="159"/>
        <end position="168"/>
    </location>
</feature>
<dbReference type="CDD" id="cd12148">
    <property type="entry name" value="fungal_TF_MHR"/>
    <property type="match status" value="1"/>
</dbReference>
<feature type="compositionally biased region" description="Polar residues" evidence="7">
    <location>
        <begin position="129"/>
        <end position="138"/>
    </location>
</feature>
<dbReference type="OrthoDB" id="4454541at2759"/>
<dbReference type="GO" id="GO:0005634">
    <property type="term" value="C:nucleus"/>
    <property type="evidence" value="ECO:0007669"/>
    <property type="project" value="UniProtKB-SubCell"/>
</dbReference>
<dbReference type="GO" id="GO:0000976">
    <property type="term" value="F:transcription cis-regulatory region binding"/>
    <property type="evidence" value="ECO:0007669"/>
    <property type="project" value="TreeGrafter"/>
</dbReference>
<evidence type="ECO:0000313" key="10">
    <source>
        <dbReference type="Proteomes" id="UP000092583"/>
    </source>
</evidence>
<evidence type="ECO:0000256" key="7">
    <source>
        <dbReference type="SAM" id="MobiDB-lite"/>
    </source>
</evidence>
<evidence type="ECO:0000256" key="5">
    <source>
        <dbReference type="ARBA" id="ARBA00023163"/>
    </source>
</evidence>
<dbReference type="InterPro" id="IPR051089">
    <property type="entry name" value="prtT"/>
</dbReference>
<dbReference type="InterPro" id="IPR007219">
    <property type="entry name" value="XnlR_reg_dom"/>
</dbReference>
<dbReference type="SMART" id="SM00906">
    <property type="entry name" value="Fungal_trans"/>
    <property type="match status" value="1"/>
</dbReference>
<feature type="region of interest" description="Disordered" evidence="7">
    <location>
        <begin position="126"/>
        <end position="190"/>
    </location>
</feature>
<protein>
    <recommendedName>
        <fullName evidence="8">Zn(2)-C6 fungal-type domain-containing protein</fullName>
    </recommendedName>
</protein>